<dbReference type="PIRSF" id="PIRSF000332">
    <property type="entry name" value="FMO"/>
    <property type="match status" value="1"/>
</dbReference>
<dbReference type="Pfam" id="PF00743">
    <property type="entry name" value="FMO-like"/>
    <property type="match status" value="2"/>
</dbReference>
<comment type="similarity">
    <text evidence="2 8">Belongs to the FMO family.</text>
</comment>
<sequence length="398" mass="44898">MRVCVVGAGAAGLCAAYHLHKAGIDHVVFEQTGLPGGTWVYQEHGSDIHSSMYRDLRTNLPVEVMGYPDFPFPSDAPSFAHHTVVRAYLDNFYENHVAPHKNVMFYAKVVKIKRGSRTPWEVDVDFNGVHCTEGFTHIMVCNGKNTVPRMPEILGLQTFAGTIEHSHGYRIPEKYAGKRVVVVGAGFSGIDIALEITAVTKQCLLSHRLAKPLKLAGVTEKPAITRVSGRQIYFGPNDYVDDIDYLMFCTGYRICVPFLDDYVMIDDGFRVRDVFRHSILISNPSVAFIGLPARIIPCVVFDYQVRYAIALFTGAIPLPCEDEMRRELAEDKQQRDELELKEIKFAHDMRGPLLWRYLQKFVDDGLGAVDPLYRRGYEASHLARQKNLVGYRDQPLSL</sequence>
<evidence type="ECO:0000256" key="8">
    <source>
        <dbReference type="RuleBase" id="RU361177"/>
    </source>
</evidence>
<dbReference type="InterPro" id="IPR000960">
    <property type="entry name" value="Flavin_mOase"/>
</dbReference>
<evidence type="ECO:0000256" key="3">
    <source>
        <dbReference type="ARBA" id="ARBA00022630"/>
    </source>
</evidence>
<name>A0A1V9XVW8_9ACAR</name>
<organism evidence="9 10">
    <name type="scientific">Tropilaelaps mercedesae</name>
    <dbReference type="NCBI Taxonomy" id="418985"/>
    <lineage>
        <taxon>Eukaryota</taxon>
        <taxon>Metazoa</taxon>
        <taxon>Ecdysozoa</taxon>
        <taxon>Arthropoda</taxon>
        <taxon>Chelicerata</taxon>
        <taxon>Arachnida</taxon>
        <taxon>Acari</taxon>
        <taxon>Parasitiformes</taxon>
        <taxon>Mesostigmata</taxon>
        <taxon>Gamasina</taxon>
        <taxon>Dermanyssoidea</taxon>
        <taxon>Laelapidae</taxon>
        <taxon>Tropilaelaps</taxon>
    </lineage>
</organism>
<evidence type="ECO:0000256" key="6">
    <source>
        <dbReference type="ARBA" id="ARBA00023002"/>
    </source>
</evidence>
<keyword evidence="6 8" id="KW-0560">Oxidoreductase</keyword>
<dbReference type="EC" id="1.-.-.-" evidence="8"/>
<dbReference type="EMBL" id="MNPL01003392">
    <property type="protein sequence ID" value="OQR77563.1"/>
    <property type="molecule type" value="Genomic_DNA"/>
</dbReference>
<evidence type="ECO:0000256" key="1">
    <source>
        <dbReference type="ARBA" id="ARBA00001974"/>
    </source>
</evidence>
<keyword evidence="5" id="KW-0521">NADP</keyword>
<dbReference type="GO" id="GO:0004499">
    <property type="term" value="F:N,N-dimethylaniline monooxygenase activity"/>
    <property type="evidence" value="ECO:0007669"/>
    <property type="project" value="InterPro"/>
</dbReference>
<comment type="caution">
    <text evidence="9">The sequence shown here is derived from an EMBL/GenBank/DDBJ whole genome shotgun (WGS) entry which is preliminary data.</text>
</comment>
<evidence type="ECO:0000313" key="10">
    <source>
        <dbReference type="Proteomes" id="UP000192247"/>
    </source>
</evidence>
<evidence type="ECO:0000256" key="7">
    <source>
        <dbReference type="ARBA" id="ARBA00023033"/>
    </source>
</evidence>
<evidence type="ECO:0000313" key="9">
    <source>
        <dbReference type="EMBL" id="OQR77563.1"/>
    </source>
</evidence>
<evidence type="ECO:0000256" key="4">
    <source>
        <dbReference type="ARBA" id="ARBA00022827"/>
    </source>
</evidence>
<dbReference type="STRING" id="418985.A0A1V9XVW8"/>
<dbReference type="InterPro" id="IPR036188">
    <property type="entry name" value="FAD/NAD-bd_sf"/>
</dbReference>
<reference evidence="9 10" key="1">
    <citation type="journal article" date="2017" name="Gigascience">
        <title>Draft genome of the honey bee ectoparasitic mite, Tropilaelaps mercedesae, is shaped by the parasitic life history.</title>
        <authorList>
            <person name="Dong X."/>
            <person name="Armstrong S.D."/>
            <person name="Xia D."/>
            <person name="Makepeace B.L."/>
            <person name="Darby A.C."/>
            <person name="Kadowaki T."/>
        </authorList>
    </citation>
    <scope>NUCLEOTIDE SEQUENCE [LARGE SCALE GENOMIC DNA]</scope>
    <source>
        <strain evidence="9">Wuxi-XJTLU</strain>
    </source>
</reference>
<protein>
    <recommendedName>
        <fullName evidence="8">Flavin-containing monooxygenase</fullName>
        <ecNumber evidence="8">1.-.-.-</ecNumber>
    </recommendedName>
</protein>
<gene>
    <name evidence="9" type="ORF">BIW11_00423</name>
</gene>
<dbReference type="FunFam" id="3.50.50.60:FF:000138">
    <property type="entry name" value="Flavin-containing monooxygenase"/>
    <property type="match status" value="1"/>
</dbReference>
<dbReference type="FunCoup" id="A0A1V9XVW8">
    <property type="interactions" value="192"/>
</dbReference>
<dbReference type="PANTHER" id="PTHR23023">
    <property type="entry name" value="DIMETHYLANILINE MONOOXYGENASE"/>
    <property type="match status" value="1"/>
</dbReference>
<dbReference type="InParanoid" id="A0A1V9XVW8"/>
<dbReference type="SUPFAM" id="SSF51905">
    <property type="entry name" value="FAD/NAD(P)-binding domain"/>
    <property type="match status" value="2"/>
</dbReference>
<dbReference type="GO" id="GO:0050661">
    <property type="term" value="F:NADP binding"/>
    <property type="evidence" value="ECO:0007669"/>
    <property type="project" value="InterPro"/>
</dbReference>
<keyword evidence="4 8" id="KW-0274">FAD</keyword>
<dbReference type="OrthoDB" id="66881at2759"/>
<evidence type="ECO:0000256" key="5">
    <source>
        <dbReference type="ARBA" id="ARBA00022857"/>
    </source>
</evidence>
<keyword evidence="10" id="KW-1185">Reference proteome</keyword>
<evidence type="ECO:0000256" key="2">
    <source>
        <dbReference type="ARBA" id="ARBA00009183"/>
    </source>
</evidence>
<proteinExistence type="inferred from homology"/>
<accession>A0A1V9XVW8</accession>
<dbReference type="InterPro" id="IPR020946">
    <property type="entry name" value="Flavin_mOase-like"/>
</dbReference>
<dbReference type="Gene3D" id="3.50.50.60">
    <property type="entry name" value="FAD/NAD(P)-binding domain"/>
    <property type="match status" value="2"/>
</dbReference>
<dbReference type="PRINTS" id="PR00370">
    <property type="entry name" value="FMOXYGENASE"/>
</dbReference>
<dbReference type="Proteomes" id="UP000192247">
    <property type="component" value="Unassembled WGS sequence"/>
</dbReference>
<keyword evidence="3 8" id="KW-0285">Flavoprotein</keyword>
<dbReference type="GO" id="GO:0050660">
    <property type="term" value="F:flavin adenine dinucleotide binding"/>
    <property type="evidence" value="ECO:0007669"/>
    <property type="project" value="InterPro"/>
</dbReference>
<keyword evidence="7 8" id="KW-0503">Monooxygenase</keyword>
<dbReference type="AlphaFoldDB" id="A0A1V9XVW8"/>
<dbReference type="InterPro" id="IPR050346">
    <property type="entry name" value="FMO-like"/>
</dbReference>
<comment type="cofactor">
    <cofactor evidence="1 8">
        <name>FAD</name>
        <dbReference type="ChEBI" id="CHEBI:57692"/>
    </cofactor>
</comment>